<comment type="subcellular location">
    <subcellularLocation>
        <location evidence="1">Secreted</location>
    </subcellularLocation>
</comment>
<feature type="signal peptide" evidence="5">
    <location>
        <begin position="1"/>
        <end position="19"/>
    </location>
</feature>
<keyword evidence="3" id="KW-0964">Secreted</keyword>
<dbReference type="Pfam" id="PF05630">
    <property type="entry name" value="NPP1"/>
    <property type="match status" value="1"/>
</dbReference>
<accession>A0A0P1AQ60</accession>
<name>A0A0P1AQ60_PLAHL</name>
<comment type="similarity">
    <text evidence="2">Belongs to the Necrosis inducing protein (NPP1) family.</text>
</comment>
<feature type="chain" id="PRO_5006058840" evidence="5">
    <location>
        <begin position="20"/>
        <end position="240"/>
    </location>
</feature>
<dbReference type="PIRSF" id="PIRSF029958">
    <property type="entry name" value="Necrosis-inducing_protein"/>
    <property type="match status" value="1"/>
</dbReference>
<evidence type="ECO:0000313" key="6">
    <source>
        <dbReference type="EMBL" id="CEG43310.1"/>
    </source>
</evidence>
<dbReference type="EMBL" id="CCYD01000653">
    <property type="protein sequence ID" value="CEG43310.1"/>
    <property type="molecule type" value="Genomic_DNA"/>
</dbReference>
<proteinExistence type="inferred from homology"/>
<evidence type="ECO:0000256" key="2">
    <source>
        <dbReference type="ARBA" id="ARBA00009520"/>
    </source>
</evidence>
<dbReference type="STRING" id="4781.A0A0P1AQ60"/>
<keyword evidence="5" id="KW-0732">Signal</keyword>
<evidence type="ECO:0000256" key="1">
    <source>
        <dbReference type="ARBA" id="ARBA00004613"/>
    </source>
</evidence>
<dbReference type="GeneID" id="36408568"/>
<keyword evidence="4" id="KW-0843">Virulence</keyword>
<dbReference type="InterPro" id="IPR008701">
    <property type="entry name" value="NPP1"/>
</dbReference>
<dbReference type="PANTHER" id="PTHR33657">
    <property type="entry name" value="DOMAIN PROTEIN, PUTATIVE (AFU_ORTHOLOGUE AFUA_5G00600)-RELATED"/>
    <property type="match status" value="1"/>
</dbReference>
<dbReference type="RefSeq" id="XP_024579679.1">
    <property type="nucleotide sequence ID" value="XM_024729287.1"/>
</dbReference>
<evidence type="ECO:0000313" key="7">
    <source>
        <dbReference type="Proteomes" id="UP000054928"/>
    </source>
</evidence>
<evidence type="ECO:0000256" key="3">
    <source>
        <dbReference type="ARBA" id="ARBA00022525"/>
    </source>
</evidence>
<sequence>MNSRALLFVLVALLASVRANIAIDANSVQPFPEQKPQTDSERSALKYKPHLHVSEGCHPYPAVQQNGSVSAGFEWDEDYSQPCGRSPQGSQIYSRSSWYKGKWAIMYAWYFPKAAVHIGRGVSGRRHYWLHAIVWTDEENPNNSSILGVTMSAGIGLLKRTKIKSHYIIGGTTLKLMSYVSFWGRRLALKFTVKLGETQDLITWEQLSHEARKALALDYKSDTPLQDYRFDGLIKEAYPF</sequence>
<evidence type="ECO:0000256" key="5">
    <source>
        <dbReference type="SAM" id="SignalP"/>
    </source>
</evidence>
<dbReference type="OrthoDB" id="93694at2759"/>
<keyword evidence="7" id="KW-1185">Reference proteome</keyword>
<dbReference type="PANTHER" id="PTHR33657:SF8">
    <property type="entry name" value="DOMAIN PROTEIN, PUTATIVE (AFU_ORTHOLOGUE AFUA_5G00600)-RELATED"/>
    <property type="match status" value="1"/>
</dbReference>
<dbReference type="OMA" id="SGWANGD"/>
<dbReference type="AlphaFoldDB" id="A0A0P1AQ60"/>
<protein>
    <submittedName>
        <fullName evidence="6">NLP-like protein</fullName>
    </submittedName>
</protein>
<dbReference type="Proteomes" id="UP000054928">
    <property type="component" value="Unassembled WGS sequence"/>
</dbReference>
<reference evidence="7" key="1">
    <citation type="submission" date="2014-09" db="EMBL/GenBank/DDBJ databases">
        <authorList>
            <person name="Sharma Rahul"/>
            <person name="Thines Marco"/>
        </authorList>
    </citation>
    <scope>NUCLEOTIDE SEQUENCE [LARGE SCALE GENOMIC DNA]</scope>
</reference>
<evidence type="ECO:0000256" key="4">
    <source>
        <dbReference type="ARBA" id="ARBA00023026"/>
    </source>
</evidence>
<organism evidence="6 7">
    <name type="scientific">Plasmopara halstedii</name>
    <name type="common">Downy mildew of sunflower</name>
    <dbReference type="NCBI Taxonomy" id="4781"/>
    <lineage>
        <taxon>Eukaryota</taxon>
        <taxon>Sar</taxon>
        <taxon>Stramenopiles</taxon>
        <taxon>Oomycota</taxon>
        <taxon>Peronosporomycetes</taxon>
        <taxon>Peronosporales</taxon>
        <taxon>Peronosporaceae</taxon>
        <taxon>Plasmopara</taxon>
    </lineage>
</organism>
<dbReference type="GO" id="GO:0005576">
    <property type="term" value="C:extracellular region"/>
    <property type="evidence" value="ECO:0007669"/>
    <property type="project" value="UniProtKB-SubCell"/>
</dbReference>